<evidence type="ECO:0000259" key="4">
    <source>
        <dbReference type="PROSITE" id="PS50893"/>
    </source>
</evidence>
<dbReference type="NCBIfam" id="NF000168">
    <property type="entry name" value="ABCF_Msr_all"/>
    <property type="match status" value="1"/>
</dbReference>
<evidence type="ECO:0000256" key="1">
    <source>
        <dbReference type="ARBA" id="ARBA00022741"/>
    </source>
</evidence>
<feature type="domain" description="ABC transporter" evidence="4">
    <location>
        <begin position="297"/>
        <end position="486"/>
    </location>
</feature>
<dbReference type="OrthoDB" id="9801441at2"/>
<dbReference type="SMART" id="SM00382">
    <property type="entry name" value="AAA"/>
    <property type="match status" value="2"/>
</dbReference>
<dbReference type="Pfam" id="PF00005">
    <property type="entry name" value="ABC_tran"/>
    <property type="match status" value="2"/>
</dbReference>
<dbReference type="CDD" id="cd03221">
    <property type="entry name" value="ABCF_EF-3"/>
    <property type="match status" value="2"/>
</dbReference>
<protein>
    <submittedName>
        <fullName evidence="5">Macrolide transport system ATP-binding/permease protein</fullName>
    </submittedName>
</protein>
<dbReference type="InterPro" id="IPR003439">
    <property type="entry name" value="ABC_transporter-like_ATP-bd"/>
</dbReference>
<reference evidence="5 6" key="1">
    <citation type="submission" date="2017-06" db="EMBL/GenBank/DDBJ databases">
        <authorList>
            <person name="Kim H.J."/>
            <person name="Triplett B.A."/>
        </authorList>
    </citation>
    <scope>NUCLEOTIDE SEQUENCE [LARGE SCALE GENOMIC DNA]</scope>
    <source>
        <strain evidence="5 6">SCA</strain>
    </source>
</reference>
<accession>A0A239JYT0</accession>
<dbReference type="AlphaFoldDB" id="A0A239JYT0"/>
<feature type="compositionally biased region" description="Basic and acidic residues" evidence="3">
    <location>
        <begin position="234"/>
        <end position="243"/>
    </location>
</feature>
<dbReference type="PANTHER" id="PTHR42855:SF2">
    <property type="entry name" value="DRUG RESISTANCE ABC TRANSPORTER,ATP-BINDING PROTEIN"/>
    <property type="match status" value="1"/>
</dbReference>
<evidence type="ECO:0000256" key="3">
    <source>
        <dbReference type="SAM" id="MobiDB-lite"/>
    </source>
</evidence>
<keyword evidence="2 5" id="KW-0067">ATP-binding</keyword>
<dbReference type="NCBIfam" id="NF000355">
    <property type="entry name" value="ribo_prot_ABC_F"/>
    <property type="match status" value="1"/>
</dbReference>
<dbReference type="InterPro" id="IPR051309">
    <property type="entry name" value="ABCF_ATPase"/>
</dbReference>
<dbReference type="SUPFAM" id="SSF52540">
    <property type="entry name" value="P-loop containing nucleoside triphosphate hydrolases"/>
    <property type="match status" value="2"/>
</dbReference>
<dbReference type="EMBL" id="FZOJ01000041">
    <property type="protein sequence ID" value="SNT11167.1"/>
    <property type="molecule type" value="Genomic_DNA"/>
</dbReference>
<gene>
    <name evidence="5" type="ORF">SAMN05446037_104114</name>
</gene>
<name>A0A239JYT0_9FIRM</name>
<feature type="compositionally biased region" description="Basic and acidic residues" evidence="3">
    <location>
        <begin position="213"/>
        <end position="227"/>
    </location>
</feature>
<evidence type="ECO:0000313" key="6">
    <source>
        <dbReference type="Proteomes" id="UP000198304"/>
    </source>
</evidence>
<keyword evidence="1" id="KW-0547">Nucleotide-binding</keyword>
<dbReference type="Gene3D" id="3.40.50.300">
    <property type="entry name" value="P-loop containing nucleotide triphosphate hydrolases"/>
    <property type="match status" value="3"/>
</dbReference>
<dbReference type="PANTHER" id="PTHR42855">
    <property type="entry name" value="ABC TRANSPORTER ATP-BINDING SUBUNIT"/>
    <property type="match status" value="1"/>
</dbReference>
<dbReference type="InterPro" id="IPR027417">
    <property type="entry name" value="P-loop_NTPase"/>
</dbReference>
<organism evidence="5 6">
    <name type="scientific">Anaerovirgula multivorans</name>
    <dbReference type="NCBI Taxonomy" id="312168"/>
    <lineage>
        <taxon>Bacteria</taxon>
        <taxon>Bacillati</taxon>
        <taxon>Bacillota</taxon>
        <taxon>Clostridia</taxon>
        <taxon>Peptostreptococcales</taxon>
        <taxon>Natronincolaceae</taxon>
        <taxon>Anaerovirgula</taxon>
    </lineage>
</organism>
<feature type="region of interest" description="Disordered" evidence="3">
    <location>
        <begin position="213"/>
        <end position="254"/>
    </location>
</feature>
<dbReference type="Pfam" id="PF12848">
    <property type="entry name" value="ABC_tran_Xtn"/>
    <property type="match status" value="1"/>
</dbReference>
<evidence type="ECO:0000256" key="2">
    <source>
        <dbReference type="ARBA" id="ARBA00022840"/>
    </source>
</evidence>
<dbReference type="InterPro" id="IPR003593">
    <property type="entry name" value="AAA+_ATPase"/>
</dbReference>
<keyword evidence="6" id="KW-1185">Reference proteome</keyword>
<feature type="domain" description="ABC transporter" evidence="4">
    <location>
        <begin position="5"/>
        <end position="196"/>
    </location>
</feature>
<dbReference type="PROSITE" id="PS50893">
    <property type="entry name" value="ABC_TRANSPORTER_2"/>
    <property type="match status" value="2"/>
</dbReference>
<dbReference type="RefSeq" id="WP_089285187.1">
    <property type="nucleotide sequence ID" value="NZ_FZOJ01000041.1"/>
</dbReference>
<dbReference type="InterPro" id="IPR032781">
    <property type="entry name" value="ABC_tran_Xtn"/>
</dbReference>
<dbReference type="GO" id="GO:0005524">
    <property type="term" value="F:ATP binding"/>
    <property type="evidence" value="ECO:0007669"/>
    <property type="project" value="UniProtKB-KW"/>
</dbReference>
<proteinExistence type="predicted"/>
<dbReference type="Proteomes" id="UP000198304">
    <property type="component" value="Unassembled WGS sequence"/>
</dbReference>
<evidence type="ECO:0000313" key="5">
    <source>
        <dbReference type="EMBL" id="SNT11167.1"/>
    </source>
</evidence>
<sequence length="487" mass="55074">MALLIKAIDICVEYSGRDILEIDKLELYSYDRIGLVGGNGAGKSTLLKVLLGELTLSVSKIKRLGEFAYIPQLDNAMLQEHKDFALMDKMGVNELDVEEMSGGEETRFKIAQTLSEEVHGIFADEPTSHLDREGIDFLIGQLKYFPGALLVISHDRYFLDEVVDKIWELKDGKITEYWGNYSDYLRQKEEERKALATKYEKFVAERERLEKSAEEKRKQAQKIDQKSKGAARKNSSEGGERLGHQKSVGSKQKKMYNAAKSIEHKIEALGDVEAPENSQRIYFRQSAALQLHNPYPIIATEITKRFGDKVLFEDASFNIPLGAKVALTGGNGTGKTTLIEMILNREEGINISPKAEIGYFAQNAYKYNLNQNVMEFMQQNCDYNVSEIRSGLASMGFKQNDISKKLTTLSGGEMIKLKLAQMLLGKYNILLMDEPSNYLDLMSLEALEILMKKYAGTIIFISHDKRLVDNVANVIYEIKNQKIVQIK</sequence>
<dbReference type="GO" id="GO:0016887">
    <property type="term" value="F:ATP hydrolysis activity"/>
    <property type="evidence" value="ECO:0007669"/>
    <property type="project" value="InterPro"/>
</dbReference>